<accession>Q6AIR5</accession>
<protein>
    <submittedName>
        <fullName evidence="1">Related to ethanolamine utilization protein (EutQ)</fullName>
    </submittedName>
</protein>
<dbReference type="OrthoDB" id="3828611at2"/>
<dbReference type="Gene3D" id="2.60.120.10">
    <property type="entry name" value="Jelly Rolls"/>
    <property type="match status" value="1"/>
</dbReference>
<dbReference type="AlphaFoldDB" id="Q6AIR5"/>
<name>Q6AIR5_DESPS</name>
<dbReference type="RefSeq" id="WP_011190277.1">
    <property type="nucleotide sequence ID" value="NC_006138.1"/>
</dbReference>
<dbReference type="SUPFAM" id="SSF51182">
    <property type="entry name" value="RmlC-like cupins"/>
    <property type="match status" value="1"/>
</dbReference>
<dbReference type="InterPro" id="IPR011051">
    <property type="entry name" value="RmlC_Cupin_sf"/>
</dbReference>
<dbReference type="InterPro" id="IPR014710">
    <property type="entry name" value="RmlC-like_jellyroll"/>
</dbReference>
<dbReference type="EMBL" id="CR522870">
    <property type="protein sequence ID" value="CAG37765.1"/>
    <property type="molecule type" value="Genomic_DNA"/>
</dbReference>
<dbReference type="KEGG" id="dps:DP3036"/>
<dbReference type="Proteomes" id="UP000000602">
    <property type="component" value="Chromosome"/>
</dbReference>
<reference evidence="2" key="1">
    <citation type="journal article" date="2004" name="Environ. Microbiol.">
        <title>The genome of Desulfotalea psychrophila, a sulfate-reducing bacterium from permanently cold Arctic sediments.</title>
        <authorList>
            <person name="Rabus R."/>
            <person name="Ruepp A."/>
            <person name="Frickey T."/>
            <person name="Rattei T."/>
            <person name="Fartmann B."/>
            <person name="Stark M."/>
            <person name="Bauer M."/>
            <person name="Zibat A."/>
            <person name="Lombardot T."/>
            <person name="Becker I."/>
            <person name="Amann J."/>
            <person name="Gellner K."/>
            <person name="Teeling H."/>
            <person name="Leuschner W.D."/>
            <person name="Gloeckner F.-O."/>
            <person name="Lupas A.N."/>
            <person name="Amann R."/>
            <person name="Klenk H.-P."/>
        </authorList>
    </citation>
    <scope>NUCLEOTIDE SEQUENCE [LARGE SCALE GENOMIC DNA]</scope>
    <source>
        <strain evidence="2">DSM 12343 / LSv54</strain>
    </source>
</reference>
<organism evidence="1 2">
    <name type="scientific">Desulfotalea psychrophila (strain LSv54 / DSM 12343)</name>
    <dbReference type="NCBI Taxonomy" id="177439"/>
    <lineage>
        <taxon>Bacteria</taxon>
        <taxon>Pseudomonadati</taxon>
        <taxon>Thermodesulfobacteriota</taxon>
        <taxon>Desulfobulbia</taxon>
        <taxon>Desulfobulbales</taxon>
        <taxon>Desulfocapsaceae</taxon>
        <taxon>Desulfotalea</taxon>
    </lineage>
</organism>
<sequence length="274" mass="28242">MGKRIITEADINGALKSGKKSILCPPQECIITPQAVDKALELGLKILQVEEKKVVVEACPLTSTPAPAAPVAPAAPAVPVKPAAPVAPVAFAAPAIVTPTAPVNTSGEADVLISEVCEILKKRLPGVLTDEALESLVRRVVTERLAQPDVSVSLVAENASSSCGGICVVEGDRLLKANAGAPVAVAEQVFIADALGECAGAQLAGGYMEWEKASFKRTVECPEVGVVVAGELHLDICGKTLVAKVGDMVYFPEGVDVTYSTPTSVRIACINNVA</sequence>
<keyword evidence="2" id="KW-1185">Reference proteome</keyword>
<dbReference type="Pfam" id="PF06249">
    <property type="entry name" value="EutQ"/>
    <property type="match status" value="1"/>
</dbReference>
<dbReference type="InterPro" id="IPR010424">
    <property type="entry name" value="EutQ"/>
</dbReference>
<dbReference type="STRING" id="177439.DP3036"/>
<evidence type="ECO:0000313" key="1">
    <source>
        <dbReference type="EMBL" id="CAG37765.1"/>
    </source>
</evidence>
<dbReference type="HOGENOM" id="CLU_1223137_0_0_7"/>
<proteinExistence type="predicted"/>
<dbReference type="eggNOG" id="COG4766">
    <property type="taxonomic scope" value="Bacteria"/>
</dbReference>
<evidence type="ECO:0000313" key="2">
    <source>
        <dbReference type="Proteomes" id="UP000000602"/>
    </source>
</evidence>
<gene>
    <name evidence="1" type="ordered locus">DP3036</name>
</gene>